<evidence type="ECO:0000256" key="9">
    <source>
        <dbReference type="ARBA" id="ARBA00023136"/>
    </source>
</evidence>
<keyword evidence="6" id="KW-0862">Zinc</keyword>
<feature type="transmembrane region" description="Helical" evidence="12">
    <location>
        <begin position="63"/>
        <end position="85"/>
    </location>
</feature>
<protein>
    <submittedName>
        <fullName evidence="14">Cation efflux protein</fullName>
    </submittedName>
</protein>
<evidence type="ECO:0000256" key="3">
    <source>
        <dbReference type="ARBA" id="ARBA00008731"/>
    </source>
</evidence>
<comment type="subcellular location">
    <subcellularLocation>
        <location evidence="2">Cytoplasmic vesicle</location>
        <location evidence="2">Secretory vesicle</location>
        <location evidence="2">Synaptic vesicle membrane</location>
        <topology evidence="2">Multi-pass membrane protein</topology>
    </subcellularLocation>
    <subcellularLocation>
        <location evidence="1">Early endosome membrane</location>
    </subcellularLocation>
</comment>
<gene>
    <name evidence="14" type="ordered locus">AciX8_2362</name>
</gene>
<feature type="transmembrane region" description="Helical" evidence="12">
    <location>
        <begin position="165"/>
        <end position="184"/>
    </location>
</feature>
<name>G8NX65_GRAMM</name>
<accession>G8NX65</accession>
<dbReference type="GO" id="GO:0008324">
    <property type="term" value="F:monoatomic cation transmembrane transporter activity"/>
    <property type="evidence" value="ECO:0007669"/>
    <property type="project" value="InterPro"/>
</dbReference>
<feature type="transmembrane region" description="Helical" evidence="12">
    <location>
        <begin position="39"/>
        <end position="57"/>
    </location>
</feature>
<feature type="region of interest" description="Disordered" evidence="11">
    <location>
        <begin position="1"/>
        <end position="25"/>
    </location>
</feature>
<organism evidence="14 15">
    <name type="scientific">Granulicella mallensis (strain ATCC BAA-1857 / DSM 23137 / MP5ACTX8)</name>
    <dbReference type="NCBI Taxonomy" id="682795"/>
    <lineage>
        <taxon>Bacteria</taxon>
        <taxon>Pseudomonadati</taxon>
        <taxon>Acidobacteriota</taxon>
        <taxon>Terriglobia</taxon>
        <taxon>Terriglobales</taxon>
        <taxon>Acidobacteriaceae</taxon>
        <taxon>Granulicella</taxon>
    </lineage>
</organism>
<comment type="similarity">
    <text evidence="3">Belongs to the TMEM163 family.</text>
</comment>
<dbReference type="HOGENOM" id="CLU_073293_2_0_0"/>
<keyword evidence="8" id="KW-0770">Synapse</keyword>
<evidence type="ECO:0000313" key="14">
    <source>
        <dbReference type="EMBL" id="AEU36679.1"/>
    </source>
</evidence>
<keyword evidence="5" id="KW-0967">Endosome</keyword>
<dbReference type="EMBL" id="CP003130">
    <property type="protein sequence ID" value="AEU36679.1"/>
    <property type="molecule type" value="Genomic_DNA"/>
</dbReference>
<evidence type="ECO:0000256" key="5">
    <source>
        <dbReference type="ARBA" id="ARBA00022753"/>
    </source>
</evidence>
<evidence type="ECO:0000256" key="12">
    <source>
        <dbReference type="SAM" id="Phobius"/>
    </source>
</evidence>
<sequence length="219" mass="23141">MSTSDASAIPHGHESAHTHGASCSHAPARTDRTVRRLQVLTICWMLVECSVALTAAWRAHSPALLAFGSDSSVELLSAIVVLLQFTSVFKVSTERAALIAGILLYLLAGIVAVISVSALVLRIEPDTSKLGIGITLIALTIMPILSRAKRKHANEIGNRALAADAVQSATCAYLAGLTLLGLILNATLHIRWVDPLAALIAIPIIVIEARRAMRGEACC</sequence>
<feature type="transmembrane region" description="Helical" evidence="12">
    <location>
        <begin position="97"/>
        <end position="121"/>
    </location>
</feature>
<feature type="transmembrane region" description="Helical" evidence="12">
    <location>
        <begin position="190"/>
        <end position="207"/>
    </location>
</feature>
<dbReference type="KEGG" id="gma:AciX8_2362"/>
<keyword evidence="4 12" id="KW-0812">Transmembrane</keyword>
<feature type="domain" description="Cation efflux protein transmembrane" evidence="13">
    <location>
        <begin position="46"/>
        <end position="212"/>
    </location>
</feature>
<dbReference type="eggNOG" id="COG0053">
    <property type="taxonomic scope" value="Bacteria"/>
</dbReference>
<dbReference type="InterPro" id="IPR027469">
    <property type="entry name" value="Cation_efflux_TMD_sf"/>
</dbReference>
<evidence type="ECO:0000256" key="7">
    <source>
        <dbReference type="ARBA" id="ARBA00022989"/>
    </source>
</evidence>
<dbReference type="PANTHER" id="PTHR31937">
    <property type="entry name" value="TRANSMEMBRANE PROTEIN 163"/>
    <property type="match status" value="1"/>
</dbReference>
<dbReference type="GO" id="GO:0031410">
    <property type="term" value="C:cytoplasmic vesicle"/>
    <property type="evidence" value="ECO:0007669"/>
    <property type="project" value="UniProtKB-KW"/>
</dbReference>
<reference evidence="14 15" key="1">
    <citation type="submission" date="2011-11" db="EMBL/GenBank/DDBJ databases">
        <title>Complete sequence of Granulicella mallensis MP5ACTX8.</title>
        <authorList>
            <consortium name="US DOE Joint Genome Institute"/>
            <person name="Lucas S."/>
            <person name="Copeland A."/>
            <person name="Lapidus A."/>
            <person name="Cheng J.-F."/>
            <person name="Goodwin L."/>
            <person name="Pitluck S."/>
            <person name="Peters L."/>
            <person name="Lu M."/>
            <person name="Detter J.C."/>
            <person name="Han C."/>
            <person name="Tapia R."/>
            <person name="Land M."/>
            <person name="Hauser L."/>
            <person name="Kyrpides N."/>
            <person name="Ivanova N."/>
            <person name="Mikhailova N."/>
            <person name="Pagani I."/>
            <person name="Rawat S."/>
            <person name="Mannisto M."/>
            <person name="Haggblom M."/>
            <person name="Woyke T."/>
        </authorList>
    </citation>
    <scope>NUCLEOTIDE SEQUENCE [LARGE SCALE GENOMIC DNA]</scope>
    <source>
        <strain evidence="15">ATCC BAA-1857 / DSM 23137 / MP5ACTX8</strain>
    </source>
</reference>
<dbReference type="InterPro" id="IPR058533">
    <property type="entry name" value="Cation_efflux_TM"/>
</dbReference>
<dbReference type="AlphaFoldDB" id="G8NX65"/>
<evidence type="ECO:0000256" key="6">
    <source>
        <dbReference type="ARBA" id="ARBA00022833"/>
    </source>
</evidence>
<evidence type="ECO:0000256" key="10">
    <source>
        <dbReference type="ARBA" id="ARBA00023329"/>
    </source>
</evidence>
<evidence type="ECO:0000256" key="11">
    <source>
        <dbReference type="SAM" id="MobiDB-lite"/>
    </source>
</evidence>
<keyword evidence="9 12" id="KW-0472">Membrane</keyword>
<keyword evidence="10" id="KW-0968">Cytoplasmic vesicle</keyword>
<evidence type="ECO:0000256" key="1">
    <source>
        <dbReference type="ARBA" id="ARBA00004146"/>
    </source>
</evidence>
<evidence type="ECO:0000256" key="2">
    <source>
        <dbReference type="ARBA" id="ARBA00004644"/>
    </source>
</evidence>
<dbReference type="Pfam" id="PF01545">
    <property type="entry name" value="Cation_efflux"/>
    <property type="match status" value="1"/>
</dbReference>
<proteinExistence type="inferred from homology"/>
<keyword evidence="7 12" id="KW-1133">Transmembrane helix</keyword>
<dbReference type="Gene3D" id="1.20.1510.10">
    <property type="entry name" value="Cation efflux protein transmembrane domain"/>
    <property type="match status" value="1"/>
</dbReference>
<dbReference type="InterPro" id="IPR026765">
    <property type="entry name" value="Tmem163"/>
</dbReference>
<evidence type="ECO:0000256" key="8">
    <source>
        <dbReference type="ARBA" id="ARBA00023018"/>
    </source>
</evidence>
<evidence type="ECO:0000313" key="15">
    <source>
        <dbReference type="Proteomes" id="UP000007113"/>
    </source>
</evidence>
<keyword evidence="15" id="KW-1185">Reference proteome</keyword>
<evidence type="ECO:0000256" key="4">
    <source>
        <dbReference type="ARBA" id="ARBA00022692"/>
    </source>
</evidence>
<dbReference type="Proteomes" id="UP000007113">
    <property type="component" value="Chromosome"/>
</dbReference>
<evidence type="ECO:0000259" key="13">
    <source>
        <dbReference type="Pfam" id="PF01545"/>
    </source>
</evidence>
<dbReference type="OrthoDB" id="118910at2"/>
<dbReference type="PANTHER" id="PTHR31937:SF2">
    <property type="entry name" value="TRANSMEMBRANE PROTEIN 163"/>
    <property type="match status" value="1"/>
</dbReference>
<dbReference type="GO" id="GO:0016020">
    <property type="term" value="C:membrane"/>
    <property type="evidence" value="ECO:0007669"/>
    <property type="project" value="InterPro"/>
</dbReference>
<dbReference type="SUPFAM" id="SSF161111">
    <property type="entry name" value="Cation efflux protein transmembrane domain-like"/>
    <property type="match status" value="1"/>
</dbReference>
<feature type="transmembrane region" description="Helical" evidence="12">
    <location>
        <begin position="127"/>
        <end position="145"/>
    </location>
</feature>
<dbReference type="STRING" id="682795.AciX8_2362"/>